<keyword evidence="10" id="KW-1185">Reference proteome</keyword>
<feature type="transmembrane region" description="Helical" evidence="8">
    <location>
        <begin position="26"/>
        <end position="48"/>
    </location>
</feature>
<dbReference type="GO" id="GO:1903785">
    <property type="term" value="P:L-valine transmembrane transport"/>
    <property type="evidence" value="ECO:0007669"/>
    <property type="project" value="TreeGrafter"/>
</dbReference>
<organism evidence="9 10">
    <name type="scientific">Saccharomonospora azurea NA-128</name>
    <dbReference type="NCBI Taxonomy" id="882081"/>
    <lineage>
        <taxon>Bacteria</taxon>
        <taxon>Bacillati</taxon>
        <taxon>Actinomycetota</taxon>
        <taxon>Actinomycetes</taxon>
        <taxon>Pseudonocardiales</taxon>
        <taxon>Pseudonocardiaceae</taxon>
        <taxon>Saccharomonospora</taxon>
    </lineage>
</organism>
<sequence length="242" mass="26212">MRTRRAEIGFAARTTSHARNAFRDSAAVGLGYLPLGIALGVLVIQSGLDWWWAILSPAVVYAGSFELVLIGLVAAAAPLTVVAGTAFIINTRHAFYALSFPLHQVNGRLGKLYSTFALSDEAYALTSTNEARSWHSRRILWLQFFLHFYWVTGATTGALLGGAQVFDGIRGLDFALTALFTVLALDALRNLDGELFTPALAVFSAVIARILFPGQLLLAAVSLLTAGLLARHVTTRKRHSRD</sequence>
<dbReference type="Proteomes" id="UP000004705">
    <property type="component" value="Chromosome"/>
</dbReference>
<proteinExistence type="inferred from homology"/>
<evidence type="ECO:0000256" key="7">
    <source>
        <dbReference type="ARBA" id="ARBA00023136"/>
    </source>
</evidence>
<evidence type="ECO:0000256" key="5">
    <source>
        <dbReference type="ARBA" id="ARBA00022692"/>
    </source>
</evidence>
<keyword evidence="7 8" id="KW-0472">Membrane</keyword>
<comment type="similarity">
    <text evidence="2">Belongs to the AzlC family.</text>
</comment>
<gene>
    <name evidence="9" type="ORF">SacazDRAFT_00598</name>
</gene>
<feature type="transmembrane region" description="Helical" evidence="8">
    <location>
        <begin position="68"/>
        <end position="89"/>
    </location>
</feature>
<dbReference type="EMBL" id="CM001466">
    <property type="protein sequence ID" value="EHY87549.1"/>
    <property type="molecule type" value="Genomic_DNA"/>
</dbReference>
<accession>H8G9Z3</accession>
<dbReference type="GO" id="GO:0005886">
    <property type="term" value="C:plasma membrane"/>
    <property type="evidence" value="ECO:0007669"/>
    <property type="project" value="UniProtKB-SubCell"/>
</dbReference>
<evidence type="ECO:0000256" key="4">
    <source>
        <dbReference type="ARBA" id="ARBA00022475"/>
    </source>
</evidence>
<keyword evidence="4" id="KW-1003">Cell membrane</keyword>
<dbReference type="AlphaFoldDB" id="H8G9Z3"/>
<comment type="subcellular location">
    <subcellularLocation>
        <location evidence="1">Cell membrane</location>
        <topology evidence="1">Multi-pass membrane protein</topology>
    </subcellularLocation>
</comment>
<feature type="transmembrane region" description="Helical" evidence="8">
    <location>
        <begin position="139"/>
        <end position="163"/>
    </location>
</feature>
<keyword evidence="6 8" id="KW-1133">Transmembrane helix</keyword>
<evidence type="ECO:0000256" key="8">
    <source>
        <dbReference type="SAM" id="Phobius"/>
    </source>
</evidence>
<evidence type="ECO:0000313" key="10">
    <source>
        <dbReference type="Proteomes" id="UP000004705"/>
    </source>
</evidence>
<evidence type="ECO:0000256" key="2">
    <source>
        <dbReference type="ARBA" id="ARBA00010735"/>
    </source>
</evidence>
<dbReference type="Pfam" id="PF03591">
    <property type="entry name" value="AzlC"/>
    <property type="match status" value="1"/>
</dbReference>
<dbReference type="OrthoDB" id="3181706at2"/>
<keyword evidence="3" id="KW-0813">Transport</keyword>
<protein>
    <submittedName>
        <fullName evidence="9">Branched-chain amino acid permease (Azaleucine resistance)</fullName>
    </submittedName>
</protein>
<evidence type="ECO:0000256" key="6">
    <source>
        <dbReference type="ARBA" id="ARBA00022989"/>
    </source>
</evidence>
<dbReference type="HOGENOM" id="CLU_065777_4_1_11"/>
<dbReference type="PANTHER" id="PTHR34979:SF1">
    <property type="entry name" value="INNER MEMBRANE PROTEIN YGAZ"/>
    <property type="match status" value="1"/>
</dbReference>
<reference evidence="9 10" key="1">
    <citation type="journal article" date="2012" name="Stand. Genomic Sci.">
        <title>Genome sequence of the soil bacterium Saccharomonospora azurea type strain (NA-128(T)).</title>
        <authorList>
            <person name="Klenk H.P."/>
            <person name="Held B."/>
            <person name="Lucas S."/>
            <person name="Lapidus A."/>
            <person name="Copeland A."/>
            <person name="Hammon N."/>
            <person name="Pitluck S."/>
            <person name="Goodwin L.A."/>
            <person name="Han C."/>
            <person name="Tapia R."/>
            <person name="Brambilla E.M."/>
            <person name="Potter G."/>
            <person name="Land M."/>
            <person name="Ivanova N."/>
            <person name="Rohde M."/>
            <person name="Goker M."/>
            <person name="Detter J.C."/>
            <person name="Kyrpides N.C."/>
            <person name="Woyke T."/>
        </authorList>
    </citation>
    <scope>NUCLEOTIDE SEQUENCE [LARGE SCALE GENOMIC DNA]</scope>
    <source>
        <strain evidence="9 10">NA-128</strain>
    </source>
</reference>
<evidence type="ECO:0000256" key="3">
    <source>
        <dbReference type="ARBA" id="ARBA00022448"/>
    </source>
</evidence>
<keyword evidence="5 8" id="KW-0812">Transmembrane</keyword>
<dbReference type="InterPro" id="IPR011606">
    <property type="entry name" value="Brnchd-chn_aa_trnsp_permease"/>
</dbReference>
<evidence type="ECO:0000313" key="9">
    <source>
        <dbReference type="EMBL" id="EHY87549.1"/>
    </source>
</evidence>
<evidence type="ECO:0000256" key="1">
    <source>
        <dbReference type="ARBA" id="ARBA00004651"/>
    </source>
</evidence>
<dbReference type="PANTHER" id="PTHR34979">
    <property type="entry name" value="INNER MEMBRANE PROTEIN YGAZ"/>
    <property type="match status" value="1"/>
</dbReference>
<dbReference type="RefSeq" id="WP_005438485.1">
    <property type="nucleotide sequence ID" value="NZ_CM001466.1"/>
</dbReference>
<name>H8G9Z3_9PSEU</name>